<dbReference type="Gene3D" id="3.50.50.60">
    <property type="entry name" value="FAD/NAD(P)-binding domain"/>
    <property type="match status" value="2"/>
</dbReference>
<dbReference type="Proteomes" id="UP000190951">
    <property type="component" value="Chromosome"/>
</dbReference>
<proteinExistence type="predicted"/>
<keyword evidence="2" id="KW-0285">Flavoprotein</keyword>
<evidence type="ECO:0000256" key="1">
    <source>
        <dbReference type="ARBA" id="ARBA00001974"/>
    </source>
</evidence>
<dbReference type="InterPro" id="IPR023753">
    <property type="entry name" value="FAD/NAD-binding_dom"/>
</dbReference>
<dbReference type="PANTHER" id="PTHR43429">
    <property type="entry name" value="PYRIDINE NUCLEOTIDE-DISULFIDE OXIDOREDUCTASE DOMAIN-CONTAINING"/>
    <property type="match status" value="1"/>
</dbReference>
<keyword evidence="3" id="KW-0274">FAD</keyword>
<dbReference type="PRINTS" id="PR00368">
    <property type="entry name" value="FADPNR"/>
</dbReference>
<dbReference type="GO" id="GO:0015044">
    <property type="term" value="F:rubredoxin-NAD+ reductase activity"/>
    <property type="evidence" value="ECO:0007669"/>
    <property type="project" value="UniProtKB-EC"/>
</dbReference>
<dbReference type="KEGG" id="crw:CROST_030910"/>
<reference evidence="4 5" key="1">
    <citation type="submission" date="2022-04" db="EMBL/GenBank/DDBJ databases">
        <title>Genome sequence of C. roseum typestrain.</title>
        <authorList>
            <person name="Poehlein A."/>
            <person name="Schoch T."/>
            <person name="Duerre P."/>
            <person name="Daniel R."/>
        </authorList>
    </citation>
    <scope>NUCLEOTIDE SEQUENCE [LARGE SCALE GENOMIC DNA]</scope>
    <source>
        <strain evidence="4 5">DSM 7320</strain>
    </source>
</reference>
<dbReference type="SUPFAM" id="SSF51905">
    <property type="entry name" value="FAD/NAD(P)-binding domain"/>
    <property type="match status" value="2"/>
</dbReference>
<dbReference type="Pfam" id="PF07992">
    <property type="entry name" value="Pyr_redox_2"/>
    <property type="match status" value="1"/>
</dbReference>
<dbReference type="EMBL" id="CP096983">
    <property type="protein sequence ID" value="URZ12369.1"/>
    <property type="molecule type" value="Genomic_DNA"/>
</dbReference>
<dbReference type="STRING" id="84029.CROST_12580"/>
<dbReference type="InterPro" id="IPR036188">
    <property type="entry name" value="FAD/NAD-bd_sf"/>
</dbReference>
<evidence type="ECO:0000313" key="5">
    <source>
        <dbReference type="Proteomes" id="UP000190951"/>
    </source>
</evidence>
<dbReference type="AlphaFoldDB" id="A0A1S8LBR2"/>
<dbReference type="EC" id="1.18.1.1" evidence="4"/>
<comment type="cofactor">
    <cofactor evidence="1">
        <name>FAD</name>
        <dbReference type="ChEBI" id="CHEBI:57692"/>
    </cofactor>
</comment>
<dbReference type="Pfam" id="PF18267">
    <property type="entry name" value="Rubredoxin_C"/>
    <property type="match status" value="1"/>
</dbReference>
<accession>A0A1S8LBR2</accession>
<evidence type="ECO:0000256" key="3">
    <source>
        <dbReference type="ARBA" id="ARBA00022827"/>
    </source>
</evidence>
<dbReference type="InterPro" id="IPR016156">
    <property type="entry name" value="FAD/NAD-linked_Rdtase_dimer_sf"/>
</dbReference>
<evidence type="ECO:0000256" key="2">
    <source>
        <dbReference type="ARBA" id="ARBA00022630"/>
    </source>
</evidence>
<keyword evidence="5" id="KW-1185">Reference proteome</keyword>
<dbReference type="InterPro" id="IPR050260">
    <property type="entry name" value="FAD-bd_OxRdtase"/>
</dbReference>
<dbReference type="PANTHER" id="PTHR43429:SF3">
    <property type="entry name" value="NITRITE REDUCTASE [NAD(P)H]"/>
    <property type="match status" value="1"/>
</dbReference>
<keyword evidence="4" id="KW-0560">Oxidoreductase</keyword>
<organism evidence="4 5">
    <name type="scientific">Clostridium felsineum</name>
    <dbReference type="NCBI Taxonomy" id="36839"/>
    <lineage>
        <taxon>Bacteria</taxon>
        <taxon>Bacillati</taxon>
        <taxon>Bacillota</taxon>
        <taxon>Clostridia</taxon>
        <taxon>Eubacteriales</taxon>
        <taxon>Clostridiaceae</taxon>
        <taxon>Clostridium</taxon>
    </lineage>
</organism>
<sequence>MKSVQILIIGSGPAGFSAAKTALGKANNMTMLNNESYLPYYRTRLNEVIANNKSIDNILIKNSDWYKENNIDIITSVIANNVDTDNKLVTLNSGEKIKYEKLIISSGSTPNKIKIPHASEVLSLYSYDDALKIKEMSKNKGRAFIVGGGILGIELAHALITSGIEASIGIILEYPLERQLDKIGGLFLKDKLDKIGIKIYNNSNFETMGDLIEGSCVITTVGVKPNLNFLKNTNISINRGIVVNEHMESSIPDVYACGDVAEFNGKNPGLINIANKQGEIAALNACGEKASYTEIVPSPILKVSGISIISCGDIEHISSSNIFRFQDEMKYILCSIKDDKLDAAAVIGDVNLGMKLKKAIDTKKTFSSPKSLNEILNSL</sequence>
<name>A0A1S8LBR2_9CLOT</name>
<protein>
    <submittedName>
        <fullName evidence="4">NADH-rubredoxin oxidoreductase</fullName>
        <ecNumber evidence="4">1.18.1.1</ecNumber>
    </submittedName>
</protein>
<evidence type="ECO:0000313" key="4">
    <source>
        <dbReference type="EMBL" id="URZ12369.1"/>
    </source>
</evidence>
<dbReference type="PRINTS" id="PR00469">
    <property type="entry name" value="PNDRDTASEII"/>
</dbReference>
<dbReference type="RefSeq" id="WP_077833061.1">
    <property type="nucleotide sequence ID" value="NZ_CP096983.1"/>
</dbReference>
<dbReference type="Gene3D" id="3.30.390.30">
    <property type="match status" value="1"/>
</dbReference>
<dbReference type="InterPro" id="IPR041575">
    <property type="entry name" value="Rubredoxin_C"/>
</dbReference>
<gene>
    <name evidence="4" type="primary">nroR</name>
    <name evidence="4" type="ORF">CROST_030910</name>
</gene>